<protein>
    <recommendedName>
        <fullName evidence="4">C2 domain-containing protein</fullName>
    </recommendedName>
</protein>
<gene>
    <name evidence="2" type="ORF">GCM10009788_43520</name>
</gene>
<dbReference type="EMBL" id="BAAAOR010000030">
    <property type="protein sequence ID" value="GAA1536009.1"/>
    <property type="molecule type" value="Genomic_DNA"/>
</dbReference>
<evidence type="ECO:0000313" key="3">
    <source>
        <dbReference type="Proteomes" id="UP001500842"/>
    </source>
</evidence>
<comment type="caution">
    <text evidence="2">The sequence shown here is derived from an EMBL/GenBank/DDBJ whole genome shotgun (WGS) entry which is preliminary data.</text>
</comment>
<evidence type="ECO:0008006" key="4">
    <source>
        <dbReference type="Google" id="ProtNLM"/>
    </source>
</evidence>
<evidence type="ECO:0000313" key="2">
    <source>
        <dbReference type="EMBL" id="GAA1536009.1"/>
    </source>
</evidence>
<keyword evidence="1" id="KW-0732">Signal</keyword>
<keyword evidence="3" id="KW-1185">Reference proteome</keyword>
<accession>A0ABN2B8E9</accession>
<sequence>MVGLLSAVLVVGLVGSAPVAEAAPKAKPGRYAGNLLGDDGRPVDAEWIRFKVKKKKVVKLRSRVWLHCYTYPNSYSQLPVVFTMPKAKIKKGRVDLAWQESFVVDGEPETLEGRVQLRFKKNGTVTGQLSVDVANCASRLGDPPHWVKLRAKRK</sequence>
<organism evidence="2 3">
    <name type="scientific">Nocardioides humi</name>
    <dbReference type="NCBI Taxonomy" id="449461"/>
    <lineage>
        <taxon>Bacteria</taxon>
        <taxon>Bacillati</taxon>
        <taxon>Actinomycetota</taxon>
        <taxon>Actinomycetes</taxon>
        <taxon>Propionibacteriales</taxon>
        <taxon>Nocardioidaceae</taxon>
        <taxon>Nocardioides</taxon>
    </lineage>
</organism>
<dbReference type="Proteomes" id="UP001500842">
    <property type="component" value="Unassembled WGS sequence"/>
</dbReference>
<feature type="chain" id="PRO_5045823231" description="C2 domain-containing protein" evidence="1">
    <location>
        <begin position="23"/>
        <end position="154"/>
    </location>
</feature>
<evidence type="ECO:0000256" key="1">
    <source>
        <dbReference type="SAM" id="SignalP"/>
    </source>
</evidence>
<name>A0ABN2B8E9_9ACTN</name>
<feature type="signal peptide" evidence="1">
    <location>
        <begin position="1"/>
        <end position="22"/>
    </location>
</feature>
<proteinExistence type="predicted"/>
<reference evidence="2 3" key="1">
    <citation type="journal article" date="2019" name="Int. J. Syst. Evol. Microbiol.">
        <title>The Global Catalogue of Microorganisms (GCM) 10K type strain sequencing project: providing services to taxonomists for standard genome sequencing and annotation.</title>
        <authorList>
            <consortium name="The Broad Institute Genomics Platform"/>
            <consortium name="The Broad Institute Genome Sequencing Center for Infectious Disease"/>
            <person name="Wu L."/>
            <person name="Ma J."/>
        </authorList>
    </citation>
    <scope>NUCLEOTIDE SEQUENCE [LARGE SCALE GENOMIC DNA]</scope>
    <source>
        <strain evidence="2 3">JCM 14942</strain>
    </source>
</reference>